<dbReference type="Proteomes" id="UP000063699">
    <property type="component" value="Chromosome"/>
</dbReference>
<accession>A0A0N9HJH5</accession>
<reference evidence="1 2" key="1">
    <citation type="submission" date="2015-07" db="EMBL/GenBank/DDBJ databases">
        <title>Genome sequencing of Kibdelosporangium phytohabitans.</title>
        <authorList>
            <person name="Qin S."/>
            <person name="Xing K."/>
        </authorList>
    </citation>
    <scope>NUCLEOTIDE SEQUENCE [LARGE SCALE GENOMIC DNA]</scope>
    <source>
        <strain evidence="1 2">KLBMP1111</strain>
    </source>
</reference>
<dbReference type="RefSeq" id="WP_054288176.1">
    <property type="nucleotide sequence ID" value="NZ_CP012752.1"/>
</dbReference>
<keyword evidence="2" id="KW-1185">Reference proteome</keyword>
<protein>
    <submittedName>
        <fullName evidence="1">Uncharacterized protein</fullName>
    </submittedName>
</protein>
<sequence length="94" mass="9821">MLIVVPDHRRDVVAEITAVDGMGVGAGPHGREVTLEQEGQCGVDLWMAMFVDLDDQTSARGFGISCGGRASRDGLGQIVLTMSDQVGACVDADS</sequence>
<proteinExistence type="predicted"/>
<evidence type="ECO:0000313" key="2">
    <source>
        <dbReference type="Proteomes" id="UP000063699"/>
    </source>
</evidence>
<gene>
    <name evidence="1" type="ORF">AOZ06_04005</name>
</gene>
<dbReference type="KEGG" id="kphy:AOZ06_04005"/>
<dbReference type="AlphaFoldDB" id="A0A0N9HJH5"/>
<organism evidence="1 2">
    <name type="scientific">Kibdelosporangium phytohabitans</name>
    <dbReference type="NCBI Taxonomy" id="860235"/>
    <lineage>
        <taxon>Bacteria</taxon>
        <taxon>Bacillati</taxon>
        <taxon>Actinomycetota</taxon>
        <taxon>Actinomycetes</taxon>
        <taxon>Pseudonocardiales</taxon>
        <taxon>Pseudonocardiaceae</taxon>
        <taxon>Kibdelosporangium</taxon>
    </lineage>
</organism>
<dbReference type="EMBL" id="CP012752">
    <property type="protein sequence ID" value="ALG06200.1"/>
    <property type="molecule type" value="Genomic_DNA"/>
</dbReference>
<name>A0A0N9HJH5_9PSEU</name>
<evidence type="ECO:0000313" key="1">
    <source>
        <dbReference type="EMBL" id="ALG06200.1"/>
    </source>
</evidence>